<dbReference type="InterPro" id="IPR013709">
    <property type="entry name" value="2-isopropylmalate_synth_dimer"/>
</dbReference>
<feature type="domain" description="2-isopropylmalate synthase LeuA allosteric (dimerisation)" evidence="2">
    <location>
        <begin position="58"/>
        <end position="217"/>
    </location>
</feature>
<proteinExistence type="predicted"/>
<gene>
    <name evidence="3" type="ORF">KFK09_012145</name>
</gene>
<dbReference type="Pfam" id="PF08502">
    <property type="entry name" value="LeuA_dimer"/>
    <property type="match status" value="1"/>
</dbReference>
<dbReference type="InterPro" id="IPR036230">
    <property type="entry name" value="LeuA_allosteric_dom_sf"/>
</dbReference>
<dbReference type="InterPro" id="IPR050073">
    <property type="entry name" value="2-IPM_HCS-like"/>
</dbReference>
<dbReference type="Proteomes" id="UP000829196">
    <property type="component" value="Unassembled WGS sequence"/>
</dbReference>
<dbReference type="SMR" id="A0A8T3BI24"/>
<keyword evidence="4" id="KW-1185">Reference proteome</keyword>
<dbReference type="PANTHER" id="PTHR10277:SF9">
    <property type="entry name" value="2-ISOPROPYLMALATE SYNTHASE 1, CHLOROPLASTIC-RELATED"/>
    <property type="match status" value="1"/>
</dbReference>
<dbReference type="Gene3D" id="1.10.238.260">
    <property type="match status" value="1"/>
</dbReference>
<name>A0A8T3BI24_DENNO</name>
<sequence length="223" mass="24033">MLSTAHSSECCASKDDDEILSGRHALKSRLLKLGYDLDETELDDAFKKFKSLTAKKKHITNDDIEEMVCSKSFQSQPVWSLGDLQVMHGTMGFSTAAVKLLNLDGRRGISSSVGKGPVDAAYKAIDNIVQTPIKLVEYTNSAADGIHAIYKTQVVISEDNDDISTHPSSVIAHDHGNGHTCLEKLNGQGLSSSGSGENLDVVVASVEAYLKAVNRILAKKESN</sequence>
<dbReference type="Gene3D" id="3.30.160.270">
    <property type="match status" value="1"/>
</dbReference>
<comment type="caution">
    <text evidence="3">The sequence shown here is derived from an EMBL/GenBank/DDBJ whole genome shotgun (WGS) entry which is preliminary data.</text>
</comment>
<protein>
    <recommendedName>
        <fullName evidence="2">2-isopropylmalate synthase LeuA allosteric (dimerisation) domain-containing protein</fullName>
    </recommendedName>
</protein>
<accession>A0A8T3BI24</accession>
<evidence type="ECO:0000256" key="1">
    <source>
        <dbReference type="ARBA" id="ARBA00022679"/>
    </source>
</evidence>
<dbReference type="EMBL" id="JAGYWB010000009">
    <property type="protein sequence ID" value="KAI0511515.1"/>
    <property type="molecule type" value="Genomic_DNA"/>
</dbReference>
<evidence type="ECO:0000259" key="2">
    <source>
        <dbReference type="SMART" id="SM00917"/>
    </source>
</evidence>
<dbReference type="SMART" id="SM00917">
    <property type="entry name" value="LeuA_dimer"/>
    <property type="match status" value="1"/>
</dbReference>
<dbReference type="AlphaFoldDB" id="A0A8T3BI24"/>
<evidence type="ECO:0000313" key="4">
    <source>
        <dbReference type="Proteomes" id="UP000829196"/>
    </source>
</evidence>
<dbReference type="SUPFAM" id="SSF110921">
    <property type="entry name" value="2-isopropylmalate synthase LeuA, allosteric (dimerisation) domain"/>
    <property type="match status" value="1"/>
</dbReference>
<dbReference type="GO" id="GO:0009507">
    <property type="term" value="C:chloroplast"/>
    <property type="evidence" value="ECO:0007669"/>
    <property type="project" value="TreeGrafter"/>
</dbReference>
<keyword evidence="1" id="KW-0808">Transferase</keyword>
<reference evidence="3" key="1">
    <citation type="journal article" date="2022" name="Front. Genet.">
        <title>Chromosome-Scale Assembly of the Dendrobium nobile Genome Provides Insights Into the Molecular Mechanism of the Biosynthesis of the Medicinal Active Ingredient of Dendrobium.</title>
        <authorList>
            <person name="Xu Q."/>
            <person name="Niu S.-C."/>
            <person name="Li K.-L."/>
            <person name="Zheng P.-J."/>
            <person name="Zhang X.-J."/>
            <person name="Jia Y."/>
            <person name="Liu Y."/>
            <person name="Niu Y.-X."/>
            <person name="Yu L.-H."/>
            <person name="Chen D.-F."/>
            <person name="Zhang G.-Q."/>
        </authorList>
    </citation>
    <scope>NUCLEOTIDE SEQUENCE</scope>
    <source>
        <tissue evidence="3">Leaf</tissue>
    </source>
</reference>
<dbReference type="GO" id="GO:0003852">
    <property type="term" value="F:2-isopropylmalate synthase activity"/>
    <property type="evidence" value="ECO:0007669"/>
    <property type="project" value="InterPro"/>
</dbReference>
<organism evidence="3 4">
    <name type="scientific">Dendrobium nobile</name>
    <name type="common">Orchid</name>
    <dbReference type="NCBI Taxonomy" id="94219"/>
    <lineage>
        <taxon>Eukaryota</taxon>
        <taxon>Viridiplantae</taxon>
        <taxon>Streptophyta</taxon>
        <taxon>Embryophyta</taxon>
        <taxon>Tracheophyta</taxon>
        <taxon>Spermatophyta</taxon>
        <taxon>Magnoliopsida</taxon>
        <taxon>Liliopsida</taxon>
        <taxon>Asparagales</taxon>
        <taxon>Orchidaceae</taxon>
        <taxon>Epidendroideae</taxon>
        <taxon>Malaxideae</taxon>
        <taxon>Dendrobiinae</taxon>
        <taxon>Dendrobium</taxon>
    </lineage>
</organism>
<dbReference type="PANTHER" id="PTHR10277">
    <property type="entry name" value="HOMOCITRATE SYNTHASE-RELATED"/>
    <property type="match status" value="1"/>
</dbReference>
<evidence type="ECO:0000313" key="3">
    <source>
        <dbReference type="EMBL" id="KAI0511515.1"/>
    </source>
</evidence>
<dbReference type="GO" id="GO:0009098">
    <property type="term" value="P:L-leucine biosynthetic process"/>
    <property type="evidence" value="ECO:0007669"/>
    <property type="project" value="InterPro"/>
</dbReference>
<dbReference type="OrthoDB" id="2015253at2759"/>